<dbReference type="InterPro" id="IPR033228">
    <property type="entry name" value="SZT2"/>
</dbReference>
<proteinExistence type="predicted"/>
<protein>
    <submittedName>
        <fullName evidence="3">KICSTOR complex protein SZT2</fullName>
    </submittedName>
</protein>
<sequence length="362" mass="41501">MLHTYMLKQMGQQEMAVFRMGDKFALVQHDRLQLRGQSTDGEEESGLKPELYNACLIINNWGRGGGGGGGSTPGTPDDPMKLVLKYFLVLTRQRDCYPIRTLEKAFGEFRGHLGNVGHRKKSATSVDSEREELDVESQGKPVPVKQHIGMRKEHVNYRGYSNVHQLMLYNALKRQSDKGRERILEMVEMSKKKCRRDYLWQRLLIHYSESEDQGKKPTESDDSTLSPLSSSEFCELLEKVSTTPLREVDPQLTPLFHMPLHWYRGLFTALINKYPRAHRCFTSTDRKTQYLVVLNSNNLDMFAMLSLNEAAGNTELCVVMKDPPMEDVMHSPDTPNLPLYSLQTHVEDIVNVCCYHIWASML</sequence>
<name>A0ABM0K6A4_APLCA</name>
<reference evidence="3" key="1">
    <citation type="submission" date="2025-08" db="UniProtKB">
        <authorList>
            <consortium name="RefSeq"/>
        </authorList>
    </citation>
    <scope>IDENTIFICATION</scope>
</reference>
<dbReference type="RefSeq" id="XP_005109725.1">
    <property type="nucleotide sequence ID" value="XM_005109668.3"/>
</dbReference>
<feature type="region of interest" description="Disordered" evidence="1">
    <location>
        <begin position="118"/>
        <end position="141"/>
    </location>
</feature>
<evidence type="ECO:0000313" key="3">
    <source>
        <dbReference type="RefSeq" id="XP_005109725.1"/>
    </source>
</evidence>
<organism evidence="2 3">
    <name type="scientific">Aplysia californica</name>
    <name type="common">California sea hare</name>
    <dbReference type="NCBI Taxonomy" id="6500"/>
    <lineage>
        <taxon>Eukaryota</taxon>
        <taxon>Metazoa</taxon>
        <taxon>Spiralia</taxon>
        <taxon>Lophotrochozoa</taxon>
        <taxon>Mollusca</taxon>
        <taxon>Gastropoda</taxon>
        <taxon>Heterobranchia</taxon>
        <taxon>Euthyneura</taxon>
        <taxon>Tectipleura</taxon>
        <taxon>Aplysiida</taxon>
        <taxon>Aplysioidea</taxon>
        <taxon>Aplysiidae</taxon>
        <taxon>Aplysia</taxon>
    </lineage>
</organism>
<dbReference type="PANTHER" id="PTHR14918:SF3">
    <property type="entry name" value="KICSTOR COMPLEX PROTEIN SZT2"/>
    <property type="match status" value="1"/>
</dbReference>
<dbReference type="PANTHER" id="PTHR14918">
    <property type="entry name" value="KICSTOR COMPLEX PROTEIN SZT2"/>
    <property type="match status" value="1"/>
</dbReference>
<evidence type="ECO:0000313" key="2">
    <source>
        <dbReference type="Proteomes" id="UP000694888"/>
    </source>
</evidence>
<gene>
    <name evidence="3" type="primary">LOC101846168</name>
</gene>
<evidence type="ECO:0000256" key="1">
    <source>
        <dbReference type="SAM" id="MobiDB-lite"/>
    </source>
</evidence>
<accession>A0ABM0K6A4</accession>
<dbReference type="Proteomes" id="UP000694888">
    <property type="component" value="Unplaced"/>
</dbReference>
<dbReference type="GeneID" id="101846168"/>
<keyword evidence="2" id="KW-1185">Reference proteome</keyword>